<dbReference type="PROSITE" id="PS51186">
    <property type="entry name" value="GNAT"/>
    <property type="match status" value="1"/>
</dbReference>
<dbReference type="EMBL" id="LRXL01000026">
    <property type="protein sequence ID" value="OAB80032.1"/>
    <property type="molecule type" value="Genomic_DNA"/>
</dbReference>
<comment type="caution">
    <text evidence="2">The sequence shown here is derived from an EMBL/GenBank/DDBJ whole genome shotgun (WGS) entry which is preliminary data.</text>
</comment>
<keyword evidence="3" id="KW-1185">Reference proteome</keyword>
<name>A0A167IUP0_9FLAO</name>
<dbReference type="InterPro" id="IPR016181">
    <property type="entry name" value="Acyl_CoA_acyltransferase"/>
</dbReference>
<dbReference type="InterPro" id="IPR000182">
    <property type="entry name" value="GNAT_dom"/>
</dbReference>
<reference evidence="2 3" key="1">
    <citation type="submission" date="2016-02" db="EMBL/GenBank/DDBJ databases">
        <title>Ulvibacter sp. LPB0005, isolated from Thais luteostoma.</title>
        <authorList>
            <person name="Shin S.-K."/>
            <person name="Yi H."/>
        </authorList>
    </citation>
    <scope>NUCLEOTIDE SEQUENCE [LARGE SCALE GENOMIC DNA]</scope>
    <source>
        <strain evidence="2 3">LPB0005</strain>
    </source>
</reference>
<protein>
    <recommendedName>
        <fullName evidence="1">N-acetyltransferase domain-containing protein</fullName>
    </recommendedName>
</protein>
<dbReference type="Proteomes" id="UP000077013">
    <property type="component" value="Unassembled WGS sequence"/>
</dbReference>
<organism evidence="2 3">
    <name type="scientific">Cochleicola gelatinilyticus</name>
    <dbReference type="NCBI Taxonomy" id="1763537"/>
    <lineage>
        <taxon>Bacteria</taxon>
        <taxon>Pseudomonadati</taxon>
        <taxon>Bacteroidota</taxon>
        <taxon>Flavobacteriia</taxon>
        <taxon>Flavobacteriales</taxon>
        <taxon>Flavobacteriaceae</taxon>
        <taxon>Cochleicola</taxon>
    </lineage>
</organism>
<evidence type="ECO:0000313" key="2">
    <source>
        <dbReference type="EMBL" id="OAB80032.1"/>
    </source>
</evidence>
<proteinExistence type="predicted"/>
<dbReference type="Gene3D" id="3.40.630.30">
    <property type="match status" value="1"/>
</dbReference>
<evidence type="ECO:0000259" key="1">
    <source>
        <dbReference type="PROSITE" id="PS51186"/>
    </source>
</evidence>
<gene>
    <name evidence="2" type="ORF">ULVI_04640</name>
</gene>
<accession>A0A167IUP0</accession>
<dbReference type="STRING" id="1763537.ULVI_04640"/>
<sequence>MKGYKMITYSQAQSNQELHEILELQKRNLPARLTSEEKITEGFVTVQHELPLLQEMNTRCAHTLAKMGDTVVGYALSMHLDFKDELPVLVPMFKEIERSIELGLLPLKNKNSYIIMGQICIDKIYRKQGVFRSLYKYMLQNIQPEFTTIITEVDATNSRSLEAHSAIGFTLMSRYNSGGQDWELLYLQ</sequence>
<dbReference type="AlphaFoldDB" id="A0A167IUP0"/>
<feature type="domain" description="N-acetyltransferase" evidence="1">
    <location>
        <begin position="7"/>
        <end position="188"/>
    </location>
</feature>
<evidence type="ECO:0000313" key="3">
    <source>
        <dbReference type="Proteomes" id="UP000077013"/>
    </source>
</evidence>
<dbReference type="GO" id="GO:0016747">
    <property type="term" value="F:acyltransferase activity, transferring groups other than amino-acyl groups"/>
    <property type="evidence" value="ECO:0007669"/>
    <property type="project" value="InterPro"/>
</dbReference>
<dbReference type="SUPFAM" id="SSF55729">
    <property type="entry name" value="Acyl-CoA N-acyltransferases (Nat)"/>
    <property type="match status" value="1"/>
</dbReference>